<accession>F3PN82</accession>
<dbReference type="EMBL" id="AFBN01000004">
    <property type="protein sequence ID" value="EGF59874.1"/>
    <property type="molecule type" value="Genomic_DNA"/>
</dbReference>
<dbReference type="HOGENOM" id="CLU_3022294_0_0_10"/>
<name>F3PN82_9BACE</name>
<evidence type="ECO:0000256" key="1">
    <source>
        <dbReference type="SAM" id="Phobius"/>
    </source>
</evidence>
<organism evidence="2 3">
    <name type="scientific">Bacteroides fluxus YIT 12057</name>
    <dbReference type="NCBI Taxonomy" id="763034"/>
    <lineage>
        <taxon>Bacteria</taxon>
        <taxon>Pseudomonadati</taxon>
        <taxon>Bacteroidota</taxon>
        <taxon>Bacteroidia</taxon>
        <taxon>Bacteroidales</taxon>
        <taxon>Bacteroidaceae</taxon>
        <taxon>Bacteroides</taxon>
    </lineage>
</organism>
<comment type="caution">
    <text evidence="2">The sequence shown here is derived from an EMBL/GenBank/DDBJ whole genome shotgun (WGS) entry which is preliminary data.</text>
</comment>
<protein>
    <submittedName>
        <fullName evidence="2">Conserved domain protein</fullName>
    </submittedName>
</protein>
<evidence type="ECO:0000313" key="2">
    <source>
        <dbReference type="EMBL" id="EGF59874.1"/>
    </source>
</evidence>
<gene>
    <name evidence="2" type="ORF">HMPREF9446_00168</name>
</gene>
<keyword evidence="1" id="KW-1133">Transmembrane helix</keyword>
<dbReference type="AlphaFoldDB" id="F3PN82"/>
<feature type="transmembrane region" description="Helical" evidence="1">
    <location>
        <begin position="35"/>
        <end position="54"/>
    </location>
</feature>
<keyword evidence="1" id="KW-0472">Membrane</keyword>
<reference evidence="2 3" key="1">
    <citation type="submission" date="2011-02" db="EMBL/GenBank/DDBJ databases">
        <authorList>
            <person name="Weinstock G."/>
            <person name="Sodergren E."/>
            <person name="Clifton S."/>
            <person name="Fulton L."/>
            <person name="Fulton B."/>
            <person name="Courtney L."/>
            <person name="Fronick C."/>
            <person name="Harrison M."/>
            <person name="Strong C."/>
            <person name="Farmer C."/>
            <person name="Delahaunty K."/>
            <person name="Markovic C."/>
            <person name="Hall O."/>
            <person name="Minx P."/>
            <person name="Tomlinson C."/>
            <person name="Mitreva M."/>
            <person name="Hou S."/>
            <person name="Chen J."/>
            <person name="Wollam A."/>
            <person name="Pepin K.H."/>
            <person name="Johnson M."/>
            <person name="Bhonagiri V."/>
            <person name="Zhang X."/>
            <person name="Suruliraj S."/>
            <person name="Warren W."/>
            <person name="Chinwalla A."/>
            <person name="Mardis E.R."/>
            <person name="Wilson R.K."/>
        </authorList>
    </citation>
    <scope>NUCLEOTIDE SEQUENCE [LARGE SCALE GENOMIC DNA]</scope>
    <source>
        <strain evidence="2 3">YIT 12057</strain>
    </source>
</reference>
<proteinExistence type="predicted"/>
<sequence>MFCVFCSYRCKDKQSAEIKKKWEGKNNMIIRIHPLNRLFVWLILILSPHLPISFL</sequence>
<dbReference type="Proteomes" id="UP000003416">
    <property type="component" value="Unassembled WGS sequence"/>
</dbReference>
<evidence type="ECO:0000313" key="3">
    <source>
        <dbReference type="Proteomes" id="UP000003416"/>
    </source>
</evidence>
<dbReference type="STRING" id="763034.HMPREF9446_00168"/>
<keyword evidence="3" id="KW-1185">Reference proteome</keyword>
<keyword evidence="1" id="KW-0812">Transmembrane</keyword>